<evidence type="ECO:0000256" key="1">
    <source>
        <dbReference type="SAM" id="SignalP"/>
    </source>
</evidence>
<name>A0A366D728_9GAMM</name>
<dbReference type="OrthoDB" id="6105256at2"/>
<reference evidence="2 3" key="1">
    <citation type="submission" date="2018-06" db="EMBL/GenBank/DDBJ databases">
        <title>Genomic Encyclopedia of Type Strains, Phase III (KMG-III): the genomes of soil and plant-associated and newly described type strains.</title>
        <authorList>
            <person name="Whitman W."/>
        </authorList>
    </citation>
    <scope>NUCLEOTIDE SEQUENCE [LARGE SCALE GENOMIC DNA]</scope>
    <source>
        <strain evidence="2 3">CECT 7732</strain>
    </source>
</reference>
<keyword evidence="1" id="KW-0732">Signal</keyword>
<gene>
    <name evidence="2" type="ORF">DFP76_101136</name>
</gene>
<keyword evidence="3" id="KW-1185">Reference proteome</keyword>
<evidence type="ECO:0008006" key="4">
    <source>
        <dbReference type="Google" id="ProtNLM"/>
    </source>
</evidence>
<evidence type="ECO:0000313" key="3">
    <source>
        <dbReference type="Proteomes" id="UP000252086"/>
    </source>
</evidence>
<sequence length="182" mass="19923">MPRVITSCILALFVLVSQPLWANTQASTARVSGQLELFGLPFNNLKLSDLGEQLKSMGVESYPSYQDGIQSYSLGPEGILGVTDLTVQSNESGYLVQALLSGVVKSSRQRRALGDLLLKKYGTPSSGRLDNGLGDVEWRLKDYTKVSLNNTSVDVSVMYVDERPKVIQSSGRIDVESLSRNY</sequence>
<comment type="caution">
    <text evidence="2">The sequence shown here is derived from an EMBL/GenBank/DDBJ whole genome shotgun (WGS) entry which is preliminary data.</text>
</comment>
<dbReference type="AlphaFoldDB" id="A0A366D728"/>
<feature type="chain" id="PRO_5016835129" description="Uridine kinase" evidence="1">
    <location>
        <begin position="23"/>
        <end position="182"/>
    </location>
</feature>
<dbReference type="Proteomes" id="UP000252086">
    <property type="component" value="Unassembled WGS sequence"/>
</dbReference>
<protein>
    <recommendedName>
        <fullName evidence="4">Uridine kinase</fullName>
    </recommendedName>
</protein>
<accession>A0A366D728</accession>
<proteinExistence type="predicted"/>
<evidence type="ECO:0000313" key="2">
    <source>
        <dbReference type="EMBL" id="RBO85862.1"/>
    </source>
</evidence>
<dbReference type="RefSeq" id="WP_113872769.1">
    <property type="nucleotide sequence ID" value="NZ_QNRF01000001.1"/>
</dbReference>
<dbReference type="EMBL" id="QNRF01000001">
    <property type="protein sequence ID" value="RBO85862.1"/>
    <property type="molecule type" value="Genomic_DNA"/>
</dbReference>
<feature type="signal peptide" evidence="1">
    <location>
        <begin position="1"/>
        <end position="22"/>
    </location>
</feature>
<organism evidence="2 3">
    <name type="scientific">Marinomonas aquiplantarum</name>
    <dbReference type="NCBI Taxonomy" id="491951"/>
    <lineage>
        <taxon>Bacteria</taxon>
        <taxon>Pseudomonadati</taxon>
        <taxon>Pseudomonadota</taxon>
        <taxon>Gammaproteobacteria</taxon>
        <taxon>Oceanospirillales</taxon>
        <taxon>Oceanospirillaceae</taxon>
        <taxon>Marinomonas</taxon>
    </lineage>
</organism>